<gene>
    <name evidence="1" type="ORF">G5575_07160</name>
</gene>
<sequence length="76" mass="8668">MSRSARRYTPEEEAAMRAQGLKPVTVWVFDTDRPGFAEECARQSRLLAEADARDPTIDSFMDAANRDMDLPPYEED</sequence>
<dbReference type="InterPro" id="IPR021558">
    <property type="entry name" value="MazE-like"/>
</dbReference>
<evidence type="ECO:0000313" key="2">
    <source>
        <dbReference type="Proteomes" id="UP000474802"/>
    </source>
</evidence>
<dbReference type="Proteomes" id="UP000474802">
    <property type="component" value="Unassembled WGS sequence"/>
</dbReference>
<organism evidence="1 2">
    <name type="scientific">Devosia aurantiaca</name>
    <dbReference type="NCBI Taxonomy" id="2714858"/>
    <lineage>
        <taxon>Bacteria</taxon>
        <taxon>Pseudomonadati</taxon>
        <taxon>Pseudomonadota</taxon>
        <taxon>Alphaproteobacteria</taxon>
        <taxon>Hyphomicrobiales</taxon>
        <taxon>Devosiaceae</taxon>
        <taxon>Devosia</taxon>
    </lineage>
</organism>
<proteinExistence type="predicted"/>
<name>A0A6M1SJS3_9HYPH</name>
<comment type="caution">
    <text evidence="1">The sequence shown here is derived from an EMBL/GenBank/DDBJ whole genome shotgun (WGS) entry which is preliminary data.</text>
</comment>
<accession>A0A6M1SJS3</accession>
<reference evidence="1 2" key="1">
    <citation type="submission" date="2020-02" db="EMBL/GenBank/DDBJ databases">
        <authorList>
            <person name="Khan S.A."/>
            <person name="Jeon C.O."/>
            <person name="Chun B.H."/>
        </authorList>
    </citation>
    <scope>NUCLEOTIDE SEQUENCE [LARGE SCALE GENOMIC DNA]</scope>
    <source>
        <strain evidence="1 2">H239</strain>
    </source>
</reference>
<protein>
    <submittedName>
        <fullName evidence="1">Antitoxin MazE family protein</fullName>
    </submittedName>
</protein>
<evidence type="ECO:0000313" key="1">
    <source>
        <dbReference type="EMBL" id="NGP17468.1"/>
    </source>
</evidence>
<reference evidence="1 2" key="2">
    <citation type="submission" date="2020-03" db="EMBL/GenBank/DDBJ databases">
        <title>Devosia chinhatensis sp. nov., isolated from a hexachlorocyclohexane (HCH) dump site in India.</title>
        <authorList>
            <person name="Kumar M."/>
            <person name="Lal R."/>
        </authorList>
    </citation>
    <scope>NUCLEOTIDE SEQUENCE [LARGE SCALE GENOMIC DNA]</scope>
    <source>
        <strain evidence="1 2">H239</strain>
    </source>
</reference>
<dbReference type="RefSeq" id="WP_164533646.1">
    <property type="nucleotide sequence ID" value="NZ_JAALFG010000001.1"/>
</dbReference>
<dbReference type="EMBL" id="JAALFG010000001">
    <property type="protein sequence ID" value="NGP17468.1"/>
    <property type="molecule type" value="Genomic_DNA"/>
</dbReference>
<keyword evidence="2" id="KW-1185">Reference proteome</keyword>
<dbReference type="AlphaFoldDB" id="A0A6M1SJS3"/>
<dbReference type="Pfam" id="PF11455">
    <property type="entry name" value="MazE-like"/>
    <property type="match status" value="1"/>
</dbReference>